<reference evidence="2 3" key="1">
    <citation type="submission" date="2006-03" db="EMBL/GenBank/DDBJ databases">
        <title>Complete sequence of Rhodopseudomonas palustris BisB5.</title>
        <authorList>
            <consortium name="US DOE Joint Genome Institute"/>
            <person name="Copeland A."/>
            <person name="Lucas S."/>
            <person name="Lapidus A."/>
            <person name="Barry K."/>
            <person name="Detter J.C."/>
            <person name="Glavina del Rio T."/>
            <person name="Hammon N."/>
            <person name="Israni S."/>
            <person name="Dalin E."/>
            <person name="Tice H."/>
            <person name="Pitluck S."/>
            <person name="Chain P."/>
            <person name="Malfatti S."/>
            <person name="Shin M."/>
            <person name="Vergez L."/>
            <person name="Schmutz J."/>
            <person name="Larimer F."/>
            <person name="Land M."/>
            <person name="Hauser L."/>
            <person name="Pelletier D.A."/>
            <person name="Kyrpides N."/>
            <person name="Lykidis A."/>
            <person name="Oda Y."/>
            <person name="Harwood C.S."/>
            <person name="Richardson P."/>
        </authorList>
    </citation>
    <scope>NUCLEOTIDE SEQUENCE [LARGE SCALE GENOMIC DNA]</scope>
    <source>
        <strain evidence="2 3">BisB5</strain>
    </source>
</reference>
<dbReference type="KEGG" id="rpd:RPD_3664"/>
<evidence type="ECO:0000256" key="1">
    <source>
        <dbReference type="SAM" id="MobiDB-lite"/>
    </source>
</evidence>
<dbReference type="HOGENOM" id="CLU_1146494_0_0_5"/>
<dbReference type="Proteomes" id="UP000001818">
    <property type="component" value="Chromosome"/>
</dbReference>
<dbReference type="EMBL" id="CP000283">
    <property type="protein sequence ID" value="ABE40887.1"/>
    <property type="molecule type" value="Genomic_DNA"/>
</dbReference>
<evidence type="ECO:0000313" key="3">
    <source>
        <dbReference type="Proteomes" id="UP000001818"/>
    </source>
</evidence>
<organism evidence="2 3">
    <name type="scientific">Rhodopseudomonas palustris (strain BisB5)</name>
    <dbReference type="NCBI Taxonomy" id="316057"/>
    <lineage>
        <taxon>Bacteria</taxon>
        <taxon>Pseudomonadati</taxon>
        <taxon>Pseudomonadota</taxon>
        <taxon>Alphaproteobacteria</taxon>
        <taxon>Hyphomicrobiales</taxon>
        <taxon>Nitrobacteraceae</taxon>
        <taxon>Rhodopseudomonas</taxon>
    </lineage>
</organism>
<dbReference type="BioCyc" id="RPAL316057:RPD_RS18420-MONOMER"/>
<sequence>MDTQDNLTGAQSREPTSQADFSIRDFLREREAVLVHFSTPQTSRPELIFPNDLRTAMGLVGEALCFSTIQVGDVGPHQQADMNPEDANAGGSIGILVDVDGADCVTAVGPGDGGAHIDPATGQLVSAGSPPTPENCARSIDNRVTANEWSVKNYQVVGIFVFLPVLVRQAFAEDVVVEDLIDHDLAFAHFPDLRIFSVNKGRFMEYDRQRRLWSEITYADILPAGRPDDRVVVDGKVPPGRD</sequence>
<proteinExistence type="predicted"/>
<gene>
    <name evidence="2" type="ordered locus">RPD_3664</name>
</gene>
<name>Q132V2_RHOPS</name>
<protein>
    <submittedName>
        <fullName evidence="2">Uncharacterized protein</fullName>
    </submittedName>
</protein>
<accession>Q132V2</accession>
<evidence type="ECO:0000313" key="2">
    <source>
        <dbReference type="EMBL" id="ABE40887.1"/>
    </source>
</evidence>
<feature type="region of interest" description="Disordered" evidence="1">
    <location>
        <begin position="1"/>
        <end position="20"/>
    </location>
</feature>
<dbReference type="AlphaFoldDB" id="Q132V2"/>